<dbReference type="PANTHER" id="PTHR43472">
    <property type="entry name" value="PHOSPHORIBOSYLAMINE--GLYCINE LIGASE"/>
    <property type="match status" value="1"/>
</dbReference>
<evidence type="ECO:0000256" key="14">
    <source>
        <dbReference type="HAMAP-Rule" id="MF_00138"/>
    </source>
</evidence>
<dbReference type="InterPro" id="IPR013815">
    <property type="entry name" value="ATP_grasp_subdomain_1"/>
</dbReference>
<dbReference type="Pfam" id="PF01071">
    <property type="entry name" value="GARS_A"/>
    <property type="match status" value="1"/>
</dbReference>
<accession>A0AAT9LAV2</accession>
<dbReference type="InterPro" id="IPR020560">
    <property type="entry name" value="PRibGlycinamide_synth_C-dom"/>
</dbReference>
<dbReference type="PROSITE" id="PS50975">
    <property type="entry name" value="ATP_GRASP"/>
    <property type="match status" value="1"/>
</dbReference>
<comment type="catalytic activity">
    <reaction evidence="14">
        <text>5-phospho-beta-D-ribosylamine + glycine + ATP = N(1)-(5-phospho-beta-D-ribosyl)glycinamide + ADP + phosphate + H(+)</text>
        <dbReference type="Rhea" id="RHEA:17453"/>
        <dbReference type="ChEBI" id="CHEBI:15378"/>
        <dbReference type="ChEBI" id="CHEBI:30616"/>
        <dbReference type="ChEBI" id="CHEBI:43474"/>
        <dbReference type="ChEBI" id="CHEBI:57305"/>
        <dbReference type="ChEBI" id="CHEBI:58681"/>
        <dbReference type="ChEBI" id="CHEBI:143788"/>
        <dbReference type="ChEBI" id="CHEBI:456216"/>
        <dbReference type="EC" id="6.3.4.13"/>
    </reaction>
</comment>
<keyword evidence="6" id="KW-0479">Metal-binding</keyword>
<evidence type="ECO:0000256" key="3">
    <source>
        <dbReference type="ARBA" id="ARBA00005174"/>
    </source>
</evidence>
<evidence type="ECO:0000259" key="16">
    <source>
        <dbReference type="PROSITE" id="PS50975"/>
    </source>
</evidence>
<reference evidence="17" key="1">
    <citation type="submission" date="2020-10" db="EMBL/GenBank/DDBJ databases">
        <authorList>
            <person name="Kadnikov V."/>
            <person name="Beletsky A.V."/>
            <person name="Mardanov A.V."/>
            <person name="Karnachuk O.V."/>
            <person name="Ravin N.V."/>
        </authorList>
    </citation>
    <scope>NUCLEOTIDE SEQUENCE</scope>
    <source>
        <strain evidence="17">Bu02</strain>
    </source>
</reference>
<dbReference type="Pfam" id="PF02843">
    <property type="entry name" value="GARS_C"/>
    <property type="match status" value="1"/>
</dbReference>
<gene>
    <name evidence="14 17" type="primary">purD</name>
    <name evidence="17" type="ORF">IMF26_05760</name>
</gene>
<dbReference type="GO" id="GO:0005524">
    <property type="term" value="F:ATP binding"/>
    <property type="evidence" value="ECO:0007669"/>
    <property type="project" value="UniProtKB-UniRule"/>
</dbReference>
<keyword evidence="9 15" id="KW-0067">ATP-binding</keyword>
<evidence type="ECO:0000256" key="2">
    <source>
        <dbReference type="ARBA" id="ARBA00001946"/>
    </source>
</evidence>
<dbReference type="Gene3D" id="3.30.470.20">
    <property type="entry name" value="ATP-grasp fold, B domain"/>
    <property type="match status" value="1"/>
</dbReference>
<comment type="cofactor">
    <cofactor evidence="2">
        <name>Mg(2+)</name>
        <dbReference type="ChEBI" id="CHEBI:18420"/>
    </cofactor>
</comment>
<proteinExistence type="inferred from homology"/>
<dbReference type="PANTHER" id="PTHR43472:SF1">
    <property type="entry name" value="PHOSPHORIBOSYLAMINE--GLYCINE LIGASE, CHLOROPLASTIC"/>
    <property type="match status" value="1"/>
</dbReference>
<dbReference type="SUPFAM" id="SSF56059">
    <property type="entry name" value="Glutathione synthetase ATP-binding domain-like"/>
    <property type="match status" value="1"/>
</dbReference>
<evidence type="ECO:0000256" key="11">
    <source>
        <dbReference type="ARBA" id="ARBA00038345"/>
    </source>
</evidence>
<evidence type="ECO:0000256" key="1">
    <source>
        <dbReference type="ARBA" id="ARBA00001936"/>
    </source>
</evidence>
<feature type="domain" description="ATP-grasp" evidence="16">
    <location>
        <begin position="107"/>
        <end position="313"/>
    </location>
</feature>
<evidence type="ECO:0000256" key="4">
    <source>
        <dbReference type="ARBA" id="ARBA00013255"/>
    </source>
</evidence>
<dbReference type="InterPro" id="IPR037123">
    <property type="entry name" value="PRibGlycinamide_synth_C_sf"/>
</dbReference>
<dbReference type="Pfam" id="PF02844">
    <property type="entry name" value="GARS_N"/>
    <property type="match status" value="1"/>
</dbReference>
<dbReference type="Gene3D" id="3.90.600.10">
    <property type="entry name" value="Phosphoribosylglycinamide synthetase, C-terminal domain"/>
    <property type="match status" value="1"/>
</dbReference>
<dbReference type="EC" id="6.3.4.13" evidence="4 14"/>
<dbReference type="SMART" id="SM01210">
    <property type="entry name" value="GARS_C"/>
    <property type="match status" value="1"/>
</dbReference>
<dbReference type="InterPro" id="IPR016185">
    <property type="entry name" value="PreATP-grasp_dom_sf"/>
</dbReference>
<evidence type="ECO:0000256" key="7">
    <source>
        <dbReference type="ARBA" id="ARBA00022741"/>
    </source>
</evidence>
<dbReference type="InterPro" id="IPR011761">
    <property type="entry name" value="ATP-grasp"/>
</dbReference>
<keyword evidence="7 15" id="KW-0547">Nucleotide-binding</keyword>
<keyword evidence="5 14" id="KW-0436">Ligase</keyword>
<evidence type="ECO:0000256" key="15">
    <source>
        <dbReference type="PROSITE-ProRule" id="PRU00409"/>
    </source>
</evidence>
<evidence type="ECO:0000256" key="12">
    <source>
        <dbReference type="ARBA" id="ARBA00042242"/>
    </source>
</evidence>
<comment type="cofactor">
    <cofactor evidence="1">
        <name>Mn(2+)</name>
        <dbReference type="ChEBI" id="CHEBI:29035"/>
    </cofactor>
</comment>
<dbReference type="SMART" id="SM01209">
    <property type="entry name" value="GARS_A"/>
    <property type="match status" value="1"/>
</dbReference>
<dbReference type="Gene3D" id="3.30.1490.20">
    <property type="entry name" value="ATP-grasp fold, A domain"/>
    <property type="match status" value="1"/>
</dbReference>
<dbReference type="GO" id="GO:0006189">
    <property type="term" value="P:'de novo' IMP biosynthetic process"/>
    <property type="evidence" value="ECO:0007669"/>
    <property type="project" value="UniProtKB-UniRule"/>
</dbReference>
<evidence type="ECO:0000256" key="10">
    <source>
        <dbReference type="ARBA" id="ARBA00023211"/>
    </source>
</evidence>
<dbReference type="HAMAP" id="MF_00138">
    <property type="entry name" value="GARS"/>
    <property type="match status" value="1"/>
</dbReference>
<protein>
    <recommendedName>
        <fullName evidence="4 14">Phosphoribosylamine--glycine ligase</fullName>
        <ecNumber evidence="4 14">6.3.4.13</ecNumber>
    </recommendedName>
    <alternativeName>
        <fullName evidence="14">GARS</fullName>
    </alternativeName>
    <alternativeName>
        <fullName evidence="12 14">Glycinamide ribonucleotide synthetase</fullName>
    </alternativeName>
    <alternativeName>
        <fullName evidence="13 14">Phosphoribosylglycinamide synthetase</fullName>
    </alternativeName>
</protein>
<reference evidence="17" key="2">
    <citation type="journal article" date="2023" name="Biology">
        <title>Prokaryotic Life Associated with Coal-Fire Gas Vents Revealed by Metagenomics.</title>
        <authorList>
            <person name="Kadnikov V.V."/>
            <person name="Mardanov A.V."/>
            <person name="Beletsky A.V."/>
            <person name="Karnachuk O.V."/>
            <person name="Ravin N.V."/>
        </authorList>
    </citation>
    <scope>NUCLEOTIDE SEQUENCE</scope>
    <source>
        <strain evidence="17">Bu02</strain>
    </source>
</reference>
<dbReference type="InterPro" id="IPR020562">
    <property type="entry name" value="PRibGlycinamide_synth_N"/>
</dbReference>
<dbReference type="InterPro" id="IPR020561">
    <property type="entry name" value="PRibGlycinamid_synth_ATP-grasp"/>
</dbReference>
<dbReference type="NCBIfam" id="TIGR00877">
    <property type="entry name" value="purD"/>
    <property type="match status" value="1"/>
</dbReference>
<dbReference type="KEGG" id="fcz:IMF26_05760"/>
<dbReference type="GO" id="GO:0046872">
    <property type="term" value="F:metal ion binding"/>
    <property type="evidence" value="ECO:0007669"/>
    <property type="project" value="UniProtKB-KW"/>
</dbReference>
<evidence type="ECO:0000256" key="5">
    <source>
        <dbReference type="ARBA" id="ARBA00022598"/>
    </source>
</evidence>
<dbReference type="GO" id="GO:0009113">
    <property type="term" value="P:purine nucleobase biosynthetic process"/>
    <property type="evidence" value="ECO:0007669"/>
    <property type="project" value="InterPro"/>
</dbReference>
<dbReference type="InterPro" id="IPR011054">
    <property type="entry name" value="Rudment_hybrid_motif"/>
</dbReference>
<sequence length="432" mass="46175">MNVLIIGSGGREHAIAWALSKSPSVDNLFISPGNFGTGRVGTNVDLDVGDFASVRDFARANRIDLVVVGPENPLAGGIADFLRGSGISVFGPGALGARLESSKSYAKEFMVRHGIPHPRFWVFDDAGEAASFISTTEGPWVIKADGLALGKGVTVCFDREEALDVARSLMSGRALGDAGKKIVVEEFLQGQELTAMALSDGKTLYPLPFARDHKRAFDGDEGPMTGGMGAYSPVTDLDQKVHEVIVRDILEKTLRGLKEEGIDYRGILYAGLMLTRDGPKVLEYNVRFGDPEAQCILPRLEGDLALCLRGCAEGSLDRALGDAGLRVKPETCVTVIMASGGYPGSYEKGVPISGIELVEKEFPENEVVLFFAGAREENGQVVTAGGRVLAVTALAGSLPLAREKAYNAVKMINFRGAHYRKDIGRMPATLGR</sequence>
<organism evidence="17">
    <name type="scientific">Candidatus Fermentithermobacillus carboniphilus</name>
    <dbReference type="NCBI Taxonomy" id="3085328"/>
    <lineage>
        <taxon>Bacteria</taxon>
        <taxon>Bacillati</taxon>
        <taxon>Bacillota</taxon>
        <taxon>Candidatus Fermentithermobacillia</taxon>
        <taxon>Candidatus Fermentithermobacillales</taxon>
        <taxon>Candidatus Fermentithermobacillaceae</taxon>
        <taxon>Candidatus Fermentithermobacillus</taxon>
    </lineage>
</organism>
<dbReference type="AlphaFoldDB" id="A0AAT9LAV2"/>
<name>A0AAT9LAV2_9FIRM</name>
<dbReference type="InterPro" id="IPR020559">
    <property type="entry name" value="PRibGlycinamide_synth_CS"/>
</dbReference>
<evidence type="ECO:0000256" key="13">
    <source>
        <dbReference type="ARBA" id="ARBA00042864"/>
    </source>
</evidence>
<evidence type="ECO:0000313" key="17">
    <source>
        <dbReference type="EMBL" id="QUL97633.1"/>
    </source>
</evidence>
<keyword evidence="8 14" id="KW-0658">Purine biosynthesis</keyword>
<keyword evidence="10" id="KW-0464">Manganese</keyword>
<evidence type="ECO:0000256" key="9">
    <source>
        <dbReference type="ARBA" id="ARBA00022840"/>
    </source>
</evidence>
<dbReference type="EMBL" id="CP062796">
    <property type="protein sequence ID" value="QUL97633.1"/>
    <property type="molecule type" value="Genomic_DNA"/>
</dbReference>
<dbReference type="PROSITE" id="PS00184">
    <property type="entry name" value="GARS"/>
    <property type="match status" value="1"/>
</dbReference>
<evidence type="ECO:0000256" key="8">
    <source>
        <dbReference type="ARBA" id="ARBA00022755"/>
    </source>
</evidence>
<dbReference type="GO" id="GO:0004637">
    <property type="term" value="F:phosphoribosylamine-glycine ligase activity"/>
    <property type="evidence" value="ECO:0007669"/>
    <property type="project" value="UniProtKB-UniRule"/>
</dbReference>
<dbReference type="FunFam" id="3.40.50.20:FF:000006">
    <property type="entry name" value="Phosphoribosylamine--glycine ligase, chloroplastic"/>
    <property type="match status" value="1"/>
</dbReference>
<comment type="similarity">
    <text evidence="11 14">Belongs to the GARS family.</text>
</comment>
<evidence type="ECO:0000256" key="6">
    <source>
        <dbReference type="ARBA" id="ARBA00022723"/>
    </source>
</evidence>
<dbReference type="SUPFAM" id="SSF51246">
    <property type="entry name" value="Rudiment single hybrid motif"/>
    <property type="match status" value="1"/>
</dbReference>
<comment type="pathway">
    <text evidence="3 14">Purine metabolism; IMP biosynthesis via de novo pathway; N(1)-(5-phospho-D-ribosyl)glycinamide from 5-phospho-alpha-D-ribose 1-diphosphate: step 2/2.</text>
</comment>
<dbReference type="Gene3D" id="3.40.50.20">
    <property type="match status" value="1"/>
</dbReference>
<dbReference type="InterPro" id="IPR000115">
    <property type="entry name" value="PRibGlycinamide_synth"/>
</dbReference>
<dbReference type="FunFam" id="3.90.600.10:FF:000001">
    <property type="entry name" value="Trifunctional purine biosynthetic protein adenosine-3"/>
    <property type="match status" value="1"/>
</dbReference>
<dbReference type="SUPFAM" id="SSF52440">
    <property type="entry name" value="PreATP-grasp domain"/>
    <property type="match status" value="1"/>
</dbReference>